<reference evidence="1 2" key="1">
    <citation type="submission" date="2020-02" db="EMBL/GenBank/DDBJ databases">
        <title>Nitrogenibacter mangrovi gen. nov., sp. nov. isolated from mangrove sediment, a denitrifying betaproteobacterium.</title>
        <authorList>
            <person name="Liao H."/>
            <person name="Tian Y."/>
        </authorList>
    </citation>
    <scope>NUCLEOTIDE SEQUENCE [LARGE SCALE GENOMIC DNA]</scope>
    <source>
        <strain evidence="1 2">M9-3-2</strain>
    </source>
</reference>
<dbReference type="PANTHER" id="PTHR47473">
    <property type="entry name" value="BTA1P"/>
    <property type="match status" value="1"/>
</dbReference>
<dbReference type="InterPro" id="IPR021829">
    <property type="entry name" value="DUF3419"/>
</dbReference>
<dbReference type="Pfam" id="PF11899">
    <property type="entry name" value="DUF3419"/>
    <property type="match status" value="1"/>
</dbReference>
<keyword evidence="2" id="KW-1185">Reference proteome</keyword>
<accession>A0A6C1B115</accession>
<dbReference type="AlphaFoldDB" id="A0A6C1B115"/>
<name>A0A6C1B115_9RHOO</name>
<dbReference type="PANTHER" id="PTHR47473:SF1">
    <property type="entry name" value="METHYLTRANSFERASE DOMAIN-CONTAINING PROTEIN"/>
    <property type="match status" value="1"/>
</dbReference>
<dbReference type="InterPro" id="IPR029063">
    <property type="entry name" value="SAM-dependent_MTases_sf"/>
</dbReference>
<dbReference type="EMBL" id="CP048836">
    <property type="protein sequence ID" value="QID17311.1"/>
    <property type="molecule type" value="Genomic_DNA"/>
</dbReference>
<evidence type="ECO:0000313" key="1">
    <source>
        <dbReference type="EMBL" id="QID17311.1"/>
    </source>
</evidence>
<evidence type="ECO:0000313" key="2">
    <source>
        <dbReference type="Proteomes" id="UP000501991"/>
    </source>
</evidence>
<sequence length="405" mass="44859">MNSKALIDAAVLNSTTSGRKGLADRLFAAWFNRLVYAQIWEDPVSDLAALALRPGEHVLTIASGGCNALAYLTARPGAVHAVDLNASHLATLAIKAAAVRGLTDYDELLAFLGDAARRDNRQRFEQFVAPHLNAADRAWWTGRDLLGRRRYGYFSRHFYRKGLLGEFIALSHPLARLLGGHLGKMAEADSPEAQRALFDRHVAPVFRHWLVRFLANRPMALYSLGIPPSQFAAIKRDADGDVAADFCERMRRLLCDWPIEANCFAMQAVHRRYDPAIQSSLPMYLQRQHHEAVRAGLDALHSHHCSITDFLVGQPKASLDAYLFLDAQDWMDPAQLTALWEAVTRTAAPGARVVFRTGGTVSPLESQLPEALLAEWSTDAARNAALHASDRSAIYGGMHLYVKRC</sequence>
<protein>
    <submittedName>
        <fullName evidence="1">DUF3419 family protein</fullName>
    </submittedName>
</protein>
<dbReference type="Proteomes" id="UP000501991">
    <property type="component" value="Chromosome"/>
</dbReference>
<dbReference type="RefSeq" id="WP_173764476.1">
    <property type="nucleotide sequence ID" value="NZ_CP048836.1"/>
</dbReference>
<gene>
    <name evidence="1" type="ORF">G3580_06425</name>
</gene>
<dbReference type="SUPFAM" id="SSF53335">
    <property type="entry name" value="S-adenosyl-L-methionine-dependent methyltransferases"/>
    <property type="match status" value="1"/>
</dbReference>
<organism evidence="1 2">
    <name type="scientific">Nitrogeniibacter mangrovi</name>
    <dbReference type="NCBI Taxonomy" id="2016596"/>
    <lineage>
        <taxon>Bacteria</taxon>
        <taxon>Pseudomonadati</taxon>
        <taxon>Pseudomonadota</taxon>
        <taxon>Betaproteobacteria</taxon>
        <taxon>Rhodocyclales</taxon>
        <taxon>Zoogloeaceae</taxon>
        <taxon>Nitrogeniibacter</taxon>
    </lineage>
</organism>
<proteinExistence type="predicted"/>
<dbReference type="KEGG" id="azq:G3580_06425"/>